<sequence>MLCGSNYLAAPTGMAQVNMYSVPRWEDLIAAESLVRFSVCSMMPMCKNERGWDVHKKEEAWKPNRLFPTHLRVLSFQFPAVFVTLGSKFLATLVLSDFSTHH</sequence>
<proteinExistence type="predicted"/>
<reference evidence="1" key="1">
    <citation type="submission" date="2017-07" db="EMBL/GenBank/DDBJ databases">
        <authorList>
            <person name="Mikheyev A."/>
            <person name="Grau M."/>
        </authorList>
    </citation>
    <scope>NUCLEOTIDE SEQUENCE</scope>
    <source>
        <tissue evidence="1">Venom_gland</tissue>
    </source>
</reference>
<organism evidence="1">
    <name type="scientific">Micrurus spixii</name>
    <name type="common">Amazon coral snake</name>
    <dbReference type="NCBI Taxonomy" id="129469"/>
    <lineage>
        <taxon>Eukaryota</taxon>
        <taxon>Metazoa</taxon>
        <taxon>Chordata</taxon>
        <taxon>Craniata</taxon>
        <taxon>Vertebrata</taxon>
        <taxon>Euteleostomi</taxon>
        <taxon>Lepidosauria</taxon>
        <taxon>Squamata</taxon>
        <taxon>Bifurcata</taxon>
        <taxon>Unidentata</taxon>
        <taxon>Episquamata</taxon>
        <taxon>Toxicofera</taxon>
        <taxon>Serpentes</taxon>
        <taxon>Colubroidea</taxon>
        <taxon>Elapidae</taxon>
        <taxon>Elapinae</taxon>
        <taxon>Micrurus</taxon>
    </lineage>
</organism>
<dbReference type="AlphaFoldDB" id="A0A2D4NF20"/>
<evidence type="ECO:0000313" key="1">
    <source>
        <dbReference type="EMBL" id="LAB43898.1"/>
    </source>
</evidence>
<dbReference type="EMBL" id="IACM01172034">
    <property type="protein sequence ID" value="LAB43898.1"/>
    <property type="molecule type" value="Transcribed_RNA"/>
</dbReference>
<reference evidence="1" key="2">
    <citation type="submission" date="2017-11" db="EMBL/GenBank/DDBJ databases">
        <title>Coralsnake Venomics: Analyses of Venom Gland Transcriptomes and Proteomes of Six Brazilian Taxa.</title>
        <authorList>
            <person name="Aird S.D."/>
            <person name="Jorge da Silva N."/>
            <person name="Qiu L."/>
            <person name="Villar-Briones A."/>
            <person name="Aparecida-Saddi V."/>
            <person name="Campos-Telles M.P."/>
            <person name="Grau M."/>
            <person name="Mikheyev A.S."/>
        </authorList>
    </citation>
    <scope>NUCLEOTIDE SEQUENCE</scope>
    <source>
        <tissue evidence="1">Venom_gland</tissue>
    </source>
</reference>
<protein>
    <submittedName>
        <fullName evidence="1">Uncharacterized protein</fullName>
    </submittedName>
</protein>
<accession>A0A2D4NF20</accession>
<name>A0A2D4NF20_9SAUR</name>